<evidence type="ECO:0000313" key="1">
    <source>
        <dbReference type="EMBL" id="KRK73092.1"/>
    </source>
</evidence>
<gene>
    <name evidence="1" type="ORF">FD30_GL000836</name>
</gene>
<dbReference type="SUPFAM" id="SSF82784">
    <property type="entry name" value="OsmC-like"/>
    <property type="match status" value="1"/>
</dbReference>
<proteinExistence type="predicted"/>
<organism evidence="1 2">
    <name type="scientific">Levilactobacillus namurensis DSM 19117</name>
    <dbReference type="NCBI Taxonomy" id="1423773"/>
    <lineage>
        <taxon>Bacteria</taxon>
        <taxon>Bacillati</taxon>
        <taxon>Bacillota</taxon>
        <taxon>Bacilli</taxon>
        <taxon>Lactobacillales</taxon>
        <taxon>Lactobacillaceae</taxon>
        <taxon>Levilactobacillus</taxon>
    </lineage>
</organism>
<accession>A0A0R1JX57</accession>
<dbReference type="EMBL" id="AZDT01000063">
    <property type="protein sequence ID" value="KRK73092.1"/>
    <property type="molecule type" value="Genomic_DNA"/>
</dbReference>
<dbReference type="PATRIC" id="fig|1423773.3.peg.860"/>
<evidence type="ECO:0000313" key="2">
    <source>
        <dbReference type="Proteomes" id="UP000051162"/>
    </source>
</evidence>
<reference evidence="1 2" key="1">
    <citation type="journal article" date="2015" name="Genome Announc.">
        <title>Expanding the biotechnology potential of lactobacilli through comparative genomics of 213 strains and associated genera.</title>
        <authorList>
            <person name="Sun Z."/>
            <person name="Harris H.M."/>
            <person name="McCann A."/>
            <person name="Guo C."/>
            <person name="Argimon S."/>
            <person name="Zhang W."/>
            <person name="Yang X."/>
            <person name="Jeffery I.B."/>
            <person name="Cooney J.C."/>
            <person name="Kagawa T.F."/>
            <person name="Liu W."/>
            <person name="Song Y."/>
            <person name="Salvetti E."/>
            <person name="Wrobel A."/>
            <person name="Rasinkangas P."/>
            <person name="Parkhill J."/>
            <person name="Rea M.C."/>
            <person name="O'Sullivan O."/>
            <person name="Ritari J."/>
            <person name="Douillard F.P."/>
            <person name="Paul Ross R."/>
            <person name="Yang R."/>
            <person name="Briner A.E."/>
            <person name="Felis G.E."/>
            <person name="de Vos W.M."/>
            <person name="Barrangou R."/>
            <person name="Klaenhammer T.R."/>
            <person name="Caufield P.W."/>
            <person name="Cui Y."/>
            <person name="Zhang H."/>
            <person name="O'Toole P.W."/>
        </authorList>
    </citation>
    <scope>NUCLEOTIDE SEQUENCE [LARGE SCALE GENOMIC DNA]</scope>
    <source>
        <strain evidence="1 2">DSM 19117</strain>
    </source>
</reference>
<sequence length="54" mass="5953">MQGLSEIKVGVHFDTSENKKACTDFVEFAEGTCPVMDNLTNTVPIKRTAVTIKH</sequence>
<evidence type="ECO:0008006" key="3">
    <source>
        <dbReference type="Google" id="ProtNLM"/>
    </source>
</evidence>
<dbReference type="InterPro" id="IPR036102">
    <property type="entry name" value="OsmC/Ohrsf"/>
</dbReference>
<dbReference type="Gene3D" id="3.30.300.20">
    <property type="match status" value="1"/>
</dbReference>
<name>A0A0R1JX57_9LACO</name>
<keyword evidence="2" id="KW-1185">Reference proteome</keyword>
<comment type="caution">
    <text evidence="1">The sequence shown here is derived from an EMBL/GenBank/DDBJ whole genome shotgun (WGS) entry which is preliminary data.</text>
</comment>
<dbReference type="STRING" id="1423773.FD30_GL000836"/>
<dbReference type="InterPro" id="IPR015946">
    <property type="entry name" value="KH_dom-like_a/b"/>
</dbReference>
<dbReference type="AlphaFoldDB" id="A0A0R1JX57"/>
<protein>
    <recommendedName>
        <fullName evidence="3">OsmC family protein</fullName>
    </recommendedName>
</protein>
<dbReference type="Proteomes" id="UP000051162">
    <property type="component" value="Unassembled WGS sequence"/>
</dbReference>